<dbReference type="PROSITE" id="PS00819">
    <property type="entry name" value="DPS_2"/>
    <property type="match status" value="1"/>
</dbReference>
<dbReference type="Pfam" id="PF00210">
    <property type="entry name" value="Ferritin"/>
    <property type="match status" value="1"/>
</dbReference>
<evidence type="ECO:0000313" key="4">
    <source>
        <dbReference type="EMBL" id="SDE81584.1"/>
    </source>
</evidence>
<dbReference type="Proteomes" id="UP000199412">
    <property type="component" value="Unassembled WGS sequence"/>
</dbReference>
<dbReference type="RefSeq" id="WP_092787514.1">
    <property type="nucleotide sequence ID" value="NZ_FNAP01000013.1"/>
</dbReference>
<dbReference type="InterPro" id="IPR008331">
    <property type="entry name" value="Ferritin_DPS_dom"/>
</dbReference>
<dbReference type="GO" id="GO:0003677">
    <property type="term" value="F:DNA binding"/>
    <property type="evidence" value="ECO:0007669"/>
    <property type="project" value="UniProtKB-KW"/>
</dbReference>
<dbReference type="InterPro" id="IPR002177">
    <property type="entry name" value="DPS_DNA-bd"/>
</dbReference>
<evidence type="ECO:0000256" key="2">
    <source>
        <dbReference type="RuleBase" id="RU003875"/>
    </source>
</evidence>
<dbReference type="Gene3D" id="1.20.1260.10">
    <property type="match status" value="1"/>
</dbReference>
<reference evidence="4 5" key="1">
    <citation type="submission" date="2016-10" db="EMBL/GenBank/DDBJ databases">
        <authorList>
            <person name="de Groot N.N."/>
        </authorList>
    </citation>
    <scope>NUCLEOTIDE SEQUENCE [LARGE SCALE GENOMIC DNA]</scope>
    <source>
        <strain evidence="4 5">ATCC 700224</strain>
    </source>
</reference>
<dbReference type="PANTHER" id="PTHR42932">
    <property type="entry name" value="GENERAL STRESS PROTEIN 20U"/>
    <property type="match status" value="1"/>
</dbReference>
<dbReference type="InterPro" id="IPR012347">
    <property type="entry name" value="Ferritin-like"/>
</dbReference>
<dbReference type="PRINTS" id="PR01346">
    <property type="entry name" value="HELNAPAPROT"/>
</dbReference>
<dbReference type="PIRSF" id="PIRSF005900">
    <property type="entry name" value="Dps"/>
    <property type="match status" value="1"/>
</dbReference>
<accession>A0A1G7G096</accession>
<keyword evidence="4" id="KW-0238">DNA-binding</keyword>
<name>A0A1G7G096_9PROT</name>
<dbReference type="InterPro" id="IPR009078">
    <property type="entry name" value="Ferritin-like_SF"/>
</dbReference>
<evidence type="ECO:0000259" key="3">
    <source>
        <dbReference type="Pfam" id="PF00210"/>
    </source>
</evidence>
<protein>
    <submittedName>
        <fullName evidence="4">Starvation-inducible DNA-binding protein</fullName>
    </submittedName>
</protein>
<dbReference type="OrthoDB" id="9797687at2"/>
<feature type="domain" description="Ferritin/DPS" evidence="3">
    <location>
        <begin position="24"/>
        <end position="159"/>
    </location>
</feature>
<dbReference type="PROSITE" id="PS00818">
    <property type="entry name" value="DPS_1"/>
    <property type="match status" value="1"/>
</dbReference>
<dbReference type="SUPFAM" id="SSF47240">
    <property type="entry name" value="Ferritin-like"/>
    <property type="match status" value="1"/>
</dbReference>
<proteinExistence type="inferred from homology"/>
<evidence type="ECO:0000256" key="1">
    <source>
        <dbReference type="ARBA" id="ARBA00009497"/>
    </source>
</evidence>
<dbReference type="PANTHER" id="PTHR42932:SF3">
    <property type="entry name" value="DNA PROTECTION DURING STARVATION PROTEIN"/>
    <property type="match status" value="1"/>
</dbReference>
<gene>
    <name evidence="4" type="ORF">SAMN05421720_11323</name>
</gene>
<dbReference type="EMBL" id="FNAP01000013">
    <property type="protein sequence ID" value="SDE81584.1"/>
    <property type="molecule type" value="Genomic_DNA"/>
</dbReference>
<dbReference type="InterPro" id="IPR023188">
    <property type="entry name" value="DPS_DNA-bd_CS"/>
</dbReference>
<keyword evidence="5" id="KW-1185">Reference proteome</keyword>
<evidence type="ECO:0000313" key="5">
    <source>
        <dbReference type="Proteomes" id="UP000199412"/>
    </source>
</evidence>
<sequence>MANQNAAAPVNTGLEENARNSVAQGLNAVLASTFALALKTHNFHWNVTGPRFQGLHAQFEEQYTDLYAAVDEIAERIRALGSMAPGGLGRYGELSVVEDAPETPPAAEDMVAALARDHDAMARQLRPLISEAGEVSDEVTAGLLTDRLGVHEKTAWMLRVAAG</sequence>
<dbReference type="AlphaFoldDB" id="A0A1G7G096"/>
<comment type="similarity">
    <text evidence="1 2">Belongs to the Dps family.</text>
</comment>
<organism evidence="4 5">
    <name type="scientific">Rhodospira trueperi</name>
    <dbReference type="NCBI Taxonomy" id="69960"/>
    <lineage>
        <taxon>Bacteria</taxon>
        <taxon>Pseudomonadati</taxon>
        <taxon>Pseudomonadota</taxon>
        <taxon>Alphaproteobacteria</taxon>
        <taxon>Rhodospirillales</taxon>
        <taxon>Rhodospirillaceae</taxon>
        <taxon>Rhodospira</taxon>
    </lineage>
</organism>
<dbReference type="CDD" id="cd01043">
    <property type="entry name" value="DPS"/>
    <property type="match status" value="1"/>
</dbReference>
<dbReference type="GO" id="GO:0016722">
    <property type="term" value="F:oxidoreductase activity, acting on metal ions"/>
    <property type="evidence" value="ECO:0007669"/>
    <property type="project" value="InterPro"/>
</dbReference>
<dbReference type="GO" id="GO:0008199">
    <property type="term" value="F:ferric iron binding"/>
    <property type="evidence" value="ECO:0007669"/>
    <property type="project" value="InterPro"/>
</dbReference>
<dbReference type="STRING" id="69960.SAMN05421720_11323"/>